<dbReference type="InParanoid" id="A0A0L0HCT6"/>
<evidence type="ECO:0000313" key="10">
    <source>
        <dbReference type="Proteomes" id="UP000053201"/>
    </source>
</evidence>
<accession>A0A0L0HCT6</accession>
<feature type="binding site" evidence="5">
    <location>
        <position position="564"/>
    </location>
    <ligand>
        <name>Zn(2+)</name>
        <dbReference type="ChEBI" id="CHEBI:29105"/>
        <label>1</label>
    </ligand>
</feature>
<reference evidence="9 10" key="1">
    <citation type="submission" date="2009-08" db="EMBL/GenBank/DDBJ databases">
        <title>The Genome Sequence of Spizellomyces punctatus strain DAOM BR117.</title>
        <authorList>
            <consortium name="The Broad Institute Genome Sequencing Platform"/>
            <person name="Russ C."/>
            <person name="Cuomo C."/>
            <person name="Shea T."/>
            <person name="Young S.K."/>
            <person name="Zeng Q."/>
            <person name="Koehrsen M."/>
            <person name="Haas B."/>
            <person name="Borodovsky M."/>
            <person name="Guigo R."/>
            <person name="Alvarado L."/>
            <person name="Berlin A."/>
            <person name="Bochicchio J."/>
            <person name="Borenstein D."/>
            <person name="Chapman S."/>
            <person name="Chen Z."/>
            <person name="Engels R."/>
            <person name="Freedman E."/>
            <person name="Gellesch M."/>
            <person name="Goldberg J."/>
            <person name="Griggs A."/>
            <person name="Gujja S."/>
            <person name="Heiman D."/>
            <person name="Hepburn T."/>
            <person name="Howarth C."/>
            <person name="Jen D."/>
            <person name="Larson L."/>
            <person name="Lewis B."/>
            <person name="Mehta T."/>
            <person name="Park D."/>
            <person name="Pearson M."/>
            <person name="Roberts A."/>
            <person name="Saif S."/>
            <person name="Shenoy N."/>
            <person name="Sisk P."/>
            <person name="Stolte C."/>
            <person name="Sykes S."/>
            <person name="Thomson T."/>
            <person name="Walk T."/>
            <person name="White J."/>
            <person name="Yandava C."/>
            <person name="Burger G."/>
            <person name="Gray M.W."/>
            <person name="Holland P.W.H."/>
            <person name="King N."/>
            <person name="Lang F.B.F."/>
            <person name="Roger A.J."/>
            <person name="Ruiz-Trillo I."/>
            <person name="Lander E."/>
            <person name="Nusbaum C."/>
        </authorList>
    </citation>
    <scope>NUCLEOTIDE SEQUENCE [LARGE SCALE GENOMIC DNA]</scope>
    <source>
        <strain evidence="9 10">DAOM BR117</strain>
    </source>
</reference>
<dbReference type="InterPro" id="IPR002073">
    <property type="entry name" value="PDEase_catalytic_dom"/>
</dbReference>
<feature type="region of interest" description="Disordered" evidence="6">
    <location>
        <begin position="813"/>
        <end position="853"/>
    </location>
</feature>
<feature type="transmembrane region" description="Helical" evidence="7">
    <location>
        <begin position="125"/>
        <end position="142"/>
    </location>
</feature>
<evidence type="ECO:0000256" key="3">
    <source>
        <dbReference type="PIRSR" id="PIRSR623088-1"/>
    </source>
</evidence>
<dbReference type="GO" id="GO:0046872">
    <property type="term" value="F:metal ion binding"/>
    <property type="evidence" value="ECO:0007669"/>
    <property type="project" value="UniProtKB-KW"/>
</dbReference>
<feature type="binding site" evidence="4">
    <location>
        <begin position="560"/>
        <end position="564"/>
    </location>
    <ligand>
        <name>AMP</name>
        <dbReference type="ChEBI" id="CHEBI:456215"/>
    </ligand>
</feature>
<dbReference type="OrthoDB" id="546632at2759"/>
<dbReference type="InterPro" id="IPR023088">
    <property type="entry name" value="PDEase"/>
</dbReference>
<gene>
    <name evidence="9" type="ORF">SPPG_05773</name>
</gene>
<sequence>MMLGSQAGDGAASLTPGITRPRLHPITLSFREREMEAEYERFFLEKHQFAWRRTMYLLFSAGTCLYAYVMIRSPTDGENWEHNYSREAKGSIMEKEIGAACPPGWFCMQCDPDYICNAYHLSWDLAFWICSILMPCLLLVIASYRLRPVQLARFIHLLSSIFILAYAGLGLIVRYEVVEPMTPVFQPALICIMLIFVSCMFMRLRFIYTVVSISIIVVLFFAIYAPHVANDPVLSPSTAKTYVMSVLALLVSGVVASFNTYETEVFNRAQFLASYTLQKTNAKLTNQLKVLQKAYGNKVADLDSPLEKSVMLLRSMMADPSNSPAHLVTIGQILTLLASSNLLAPDLENQVGELLDNEQEQWLFTEIAPRRKTRNRLASRRRSITADISAKIDMPIAESVSNANIMASSSQSNAKGLDTISRDTASVERVSSGTNMEKAESANAIVERIKQSRSSVASAAEREKSSSSPVLIAPAGAFLPVNDDYFNPSPEVALLLAKSTEFNWPIFDFLDATKGKPLSVLSFYLFKRADLFSAFNIPVDIFRNFISAIENGYRTDLPYHNSIHASDVLQCTNYFLFSNDNISKVAGDIDLLSIYVAAIIHDHDHPGFNNNFLVNTYDTKAIMYNDRSVLENHHLASAFSVMNKPENNFLCNLSKSDFRSVREAIIEMVLATDLSQHFPLISMFKSKVSSNFDPYETREDRMLLWKILIKCADVSNPTKSWTLYERWCRLILEEFFRQGDLEKRMGLQVSPYMDRDNLNIPSSQSGFIEFVVLPLFEAYDKWAPIPPIMVELQRNREFWIMLKSQGVTTTIPASGPSGSLPMLGVPPQTAPPPAQQLPPQPHGNNIPPGPQQV</sequence>
<dbReference type="PANTHER" id="PTHR11347">
    <property type="entry name" value="CYCLIC NUCLEOTIDE PHOSPHODIESTERASE"/>
    <property type="match status" value="1"/>
</dbReference>
<protein>
    <recommendedName>
        <fullName evidence="8">PDEase domain-containing protein</fullName>
    </recommendedName>
</protein>
<feature type="binding site" evidence="5">
    <location>
        <position position="602"/>
    </location>
    <ligand>
        <name>Zn(2+)</name>
        <dbReference type="ChEBI" id="CHEBI:29105"/>
        <label>2</label>
    </ligand>
</feature>
<dbReference type="OMA" id="ILFETHI"/>
<feature type="transmembrane region" description="Helical" evidence="7">
    <location>
        <begin position="154"/>
        <end position="172"/>
    </location>
</feature>
<dbReference type="SMART" id="SM00471">
    <property type="entry name" value="HDc"/>
    <property type="match status" value="1"/>
</dbReference>
<dbReference type="PRINTS" id="PR00387">
    <property type="entry name" value="PDIESTERASE1"/>
</dbReference>
<dbReference type="PROSITE" id="PS51845">
    <property type="entry name" value="PDEASE_I_2"/>
    <property type="match status" value="1"/>
</dbReference>
<organism evidence="9 10">
    <name type="scientific">Spizellomyces punctatus (strain DAOM BR117)</name>
    <dbReference type="NCBI Taxonomy" id="645134"/>
    <lineage>
        <taxon>Eukaryota</taxon>
        <taxon>Fungi</taxon>
        <taxon>Fungi incertae sedis</taxon>
        <taxon>Chytridiomycota</taxon>
        <taxon>Chytridiomycota incertae sedis</taxon>
        <taxon>Chytridiomycetes</taxon>
        <taxon>Spizellomycetales</taxon>
        <taxon>Spizellomycetaceae</taxon>
        <taxon>Spizellomyces</taxon>
    </lineage>
</organism>
<feature type="binding site" evidence="4">
    <location>
        <position position="713"/>
    </location>
    <ligand>
        <name>AMP</name>
        <dbReference type="ChEBI" id="CHEBI:456215"/>
    </ligand>
</feature>
<evidence type="ECO:0000256" key="4">
    <source>
        <dbReference type="PIRSR" id="PIRSR623088-2"/>
    </source>
</evidence>
<evidence type="ECO:0000256" key="1">
    <source>
        <dbReference type="ARBA" id="ARBA00022723"/>
    </source>
</evidence>
<dbReference type="GO" id="GO:0004114">
    <property type="term" value="F:3',5'-cyclic-nucleotide phosphodiesterase activity"/>
    <property type="evidence" value="ECO:0007669"/>
    <property type="project" value="InterPro"/>
</dbReference>
<dbReference type="AlphaFoldDB" id="A0A0L0HCT6"/>
<dbReference type="RefSeq" id="XP_016606836.1">
    <property type="nucleotide sequence ID" value="XM_016753984.1"/>
</dbReference>
<dbReference type="CDD" id="cd00077">
    <property type="entry name" value="HDc"/>
    <property type="match status" value="1"/>
</dbReference>
<evidence type="ECO:0000256" key="6">
    <source>
        <dbReference type="SAM" id="MobiDB-lite"/>
    </source>
</evidence>
<feature type="transmembrane region" description="Helical" evidence="7">
    <location>
        <begin position="54"/>
        <end position="71"/>
    </location>
</feature>
<keyword evidence="7" id="KW-0812">Transmembrane</keyword>
<feature type="transmembrane region" description="Helical" evidence="7">
    <location>
        <begin position="206"/>
        <end position="229"/>
    </location>
</feature>
<feature type="binding site" evidence="4">
    <location>
        <position position="602"/>
    </location>
    <ligand>
        <name>AMP</name>
        <dbReference type="ChEBI" id="CHEBI:456215"/>
    </ligand>
</feature>
<dbReference type="eggNOG" id="KOG3689">
    <property type="taxonomic scope" value="Eukaryota"/>
</dbReference>
<proteinExistence type="predicted"/>
<keyword evidence="10" id="KW-1185">Reference proteome</keyword>
<feature type="binding site" evidence="4">
    <location>
        <position position="764"/>
    </location>
    <ligand>
        <name>AMP</name>
        <dbReference type="ChEBI" id="CHEBI:456215"/>
    </ligand>
</feature>
<dbReference type="EMBL" id="KQ257459">
    <property type="protein sequence ID" value="KNC98796.1"/>
    <property type="molecule type" value="Genomic_DNA"/>
</dbReference>
<dbReference type="GO" id="GO:0007165">
    <property type="term" value="P:signal transduction"/>
    <property type="evidence" value="ECO:0007669"/>
    <property type="project" value="InterPro"/>
</dbReference>
<feature type="transmembrane region" description="Helical" evidence="7">
    <location>
        <begin position="184"/>
        <end position="201"/>
    </location>
</feature>
<keyword evidence="7" id="KW-0472">Membrane</keyword>
<evidence type="ECO:0000256" key="2">
    <source>
        <dbReference type="ARBA" id="ARBA00022801"/>
    </source>
</evidence>
<dbReference type="Proteomes" id="UP000053201">
    <property type="component" value="Unassembled WGS sequence"/>
</dbReference>
<evidence type="ECO:0000313" key="9">
    <source>
        <dbReference type="EMBL" id="KNC98796.1"/>
    </source>
</evidence>
<dbReference type="STRING" id="645134.A0A0L0HCT6"/>
<evidence type="ECO:0000259" key="8">
    <source>
        <dbReference type="PROSITE" id="PS51845"/>
    </source>
</evidence>
<dbReference type="SUPFAM" id="SSF109604">
    <property type="entry name" value="HD-domain/PDEase-like"/>
    <property type="match status" value="1"/>
</dbReference>
<dbReference type="Pfam" id="PF00233">
    <property type="entry name" value="PDEase_I"/>
    <property type="match status" value="1"/>
</dbReference>
<dbReference type="GeneID" id="27689127"/>
<feature type="binding site" evidence="5">
    <location>
        <position position="602"/>
    </location>
    <ligand>
        <name>Zn(2+)</name>
        <dbReference type="ChEBI" id="CHEBI:29105"/>
        <label>1</label>
    </ligand>
</feature>
<feature type="binding site" evidence="5">
    <location>
        <position position="713"/>
    </location>
    <ligand>
        <name>Zn(2+)</name>
        <dbReference type="ChEBI" id="CHEBI:29105"/>
        <label>1</label>
    </ligand>
</feature>
<dbReference type="Gene3D" id="1.10.1300.10">
    <property type="entry name" value="3'5'-cyclic nucleotide phosphodiesterase, catalytic domain"/>
    <property type="match status" value="1"/>
</dbReference>
<dbReference type="InterPro" id="IPR036971">
    <property type="entry name" value="PDEase_catalytic_dom_sf"/>
</dbReference>
<evidence type="ECO:0000256" key="5">
    <source>
        <dbReference type="PIRSR" id="PIRSR623088-3"/>
    </source>
</evidence>
<feature type="binding site" evidence="5">
    <location>
        <position position="601"/>
    </location>
    <ligand>
        <name>Zn(2+)</name>
        <dbReference type="ChEBI" id="CHEBI:29105"/>
        <label>1</label>
    </ligand>
</feature>
<dbReference type="VEuPathDB" id="FungiDB:SPPG_05773"/>
<keyword evidence="2" id="KW-0378">Hydrolase</keyword>
<keyword evidence="1 5" id="KW-0479">Metal-binding</keyword>
<dbReference type="InterPro" id="IPR003607">
    <property type="entry name" value="HD/PDEase_dom"/>
</dbReference>
<feature type="active site" description="Proton donor" evidence="3">
    <location>
        <position position="560"/>
    </location>
</feature>
<feature type="domain" description="PDEase" evidence="8">
    <location>
        <begin position="482"/>
        <end position="806"/>
    </location>
</feature>
<keyword evidence="7" id="KW-1133">Transmembrane helix</keyword>
<evidence type="ECO:0000256" key="7">
    <source>
        <dbReference type="SAM" id="Phobius"/>
    </source>
</evidence>
<name>A0A0L0HCT6_SPIPD</name>
<feature type="compositionally biased region" description="Pro residues" evidence="6">
    <location>
        <begin position="828"/>
        <end position="853"/>
    </location>
</feature>